<name>A0A6J4M7D3_9ACTN</name>
<organism evidence="2">
    <name type="scientific">uncultured Nocardioidaceae bacterium</name>
    <dbReference type="NCBI Taxonomy" id="253824"/>
    <lineage>
        <taxon>Bacteria</taxon>
        <taxon>Bacillati</taxon>
        <taxon>Actinomycetota</taxon>
        <taxon>Actinomycetes</taxon>
        <taxon>Propionibacteriales</taxon>
        <taxon>Nocardioidaceae</taxon>
        <taxon>environmental samples</taxon>
    </lineage>
</organism>
<keyword evidence="1" id="KW-0812">Transmembrane</keyword>
<accession>A0A6J4M7D3</accession>
<sequence>MTVTLQKPRTHQPDEVGALSALAPRCKPLAPSRGLLNGVVLAVPLWVLILVVVLLVLLV</sequence>
<dbReference type="AlphaFoldDB" id="A0A6J4M7D3"/>
<protein>
    <submittedName>
        <fullName evidence="2">Uncharacterized protein</fullName>
    </submittedName>
</protein>
<feature type="transmembrane region" description="Helical" evidence="1">
    <location>
        <begin position="35"/>
        <end position="58"/>
    </location>
</feature>
<evidence type="ECO:0000256" key="1">
    <source>
        <dbReference type="SAM" id="Phobius"/>
    </source>
</evidence>
<keyword evidence="1" id="KW-0472">Membrane</keyword>
<proteinExistence type="predicted"/>
<evidence type="ECO:0000313" key="2">
    <source>
        <dbReference type="EMBL" id="CAA9350766.1"/>
    </source>
</evidence>
<reference evidence="2" key="1">
    <citation type="submission" date="2020-02" db="EMBL/GenBank/DDBJ databases">
        <authorList>
            <person name="Meier V. D."/>
        </authorList>
    </citation>
    <scope>NUCLEOTIDE SEQUENCE</scope>
    <source>
        <strain evidence="2">AVDCRST_MAG24</strain>
    </source>
</reference>
<dbReference type="EMBL" id="CADCUF010000256">
    <property type="protein sequence ID" value="CAA9350766.1"/>
    <property type="molecule type" value="Genomic_DNA"/>
</dbReference>
<gene>
    <name evidence="2" type="ORF">AVDCRST_MAG24-1785</name>
</gene>
<keyword evidence="1" id="KW-1133">Transmembrane helix</keyword>